<feature type="compositionally biased region" description="Polar residues" evidence="1">
    <location>
        <begin position="31"/>
        <end position="41"/>
    </location>
</feature>
<evidence type="ECO:0000313" key="4">
    <source>
        <dbReference type="EMBL" id="GKV10642.1"/>
    </source>
</evidence>
<dbReference type="Pfam" id="PF23467">
    <property type="entry name" value="WWE_5"/>
    <property type="match status" value="1"/>
</dbReference>
<dbReference type="GO" id="GO:0003950">
    <property type="term" value="F:NAD+ poly-ADP-ribosyltransferase activity"/>
    <property type="evidence" value="ECO:0007669"/>
    <property type="project" value="InterPro"/>
</dbReference>
<organism evidence="4 5">
    <name type="scientific">Rubroshorea leprosula</name>
    <dbReference type="NCBI Taxonomy" id="152421"/>
    <lineage>
        <taxon>Eukaryota</taxon>
        <taxon>Viridiplantae</taxon>
        <taxon>Streptophyta</taxon>
        <taxon>Embryophyta</taxon>
        <taxon>Tracheophyta</taxon>
        <taxon>Spermatophyta</taxon>
        <taxon>Magnoliopsida</taxon>
        <taxon>eudicotyledons</taxon>
        <taxon>Gunneridae</taxon>
        <taxon>Pentapetalae</taxon>
        <taxon>rosids</taxon>
        <taxon>malvids</taxon>
        <taxon>Malvales</taxon>
        <taxon>Dipterocarpaceae</taxon>
        <taxon>Rubroshorea</taxon>
    </lineage>
</organism>
<dbReference type="InterPro" id="IPR057823">
    <property type="entry name" value="WWE_RCD1"/>
</dbReference>
<dbReference type="AlphaFoldDB" id="A0AAV5JH19"/>
<dbReference type="PANTHER" id="PTHR32263:SF5">
    <property type="entry name" value="INACTIVE POLY [ADP-RIBOSE] POLYMERASE SRO1-RELATED"/>
    <property type="match status" value="1"/>
</dbReference>
<feature type="domain" description="PARP catalytic" evidence="3">
    <location>
        <begin position="256"/>
        <end position="376"/>
    </location>
</feature>
<dbReference type="Gene3D" id="3.90.228.10">
    <property type="match status" value="1"/>
</dbReference>
<comment type="caution">
    <text evidence="4">The sequence shown here is derived from an EMBL/GenBank/DDBJ whole genome shotgun (WGS) entry which is preliminary data.</text>
</comment>
<gene>
    <name evidence="4" type="ORF">SLEP1_g21981</name>
</gene>
<accession>A0AAV5JH19</accession>
<dbReference type="PROSITE" id="PS51059">
    <property type="entry name" value="PARP_CATALYTIC"/>
    <property type="match status" value="1"/>
</dbReference>
<evidence type="ECO:0000256" key="1">
    <source>
        <dbReference type="SAM" id="MobiDB-lite"/>
    </source>
</evidence>
<dbReference type="Proteomes" id="UP001054252">
    <property type="component" value="Unassembled WGS sequence"/>
</dbReference>
<dbReference type="InterPro" id="IPR044964">
    <property type="entry name" value="RCD1/SRO1-5"/>
</dbReference>
<evidence type="ECO:0000313" key="5">
    <source>
        <dbReference type="Proteomes" id="UP001054252"/>
    </source>
</evidence>
<dbReference type="PROSITE" id="PS50918">
    <property type="entry name" value="WWE"/>
    <property type="match status" value="1"/>
</dbReference>
<protein>
    <submittedName>
        <fullName evidence="4">Uncharacterized protein</fullName>
    </submittedName>
</protein>
<evidence type="ECO:0000259" key="3">
    <source>
        <dbReference type="PROSITE" id="PS51059"/>
    </source>
</evidence>
<dbReference type="SUPFAM" id="SSF56399">
    <property type="entry name" value="ADP-ribosylation"/>
    <property type="match status" value="1"/>
</dbReference>
<proteinExistence type="predicted"/>
<dbReference type="InterPro" id="IPR004170">
    <property type="entry name" value="WWE_dom"/>
</dbReference>
<reference evidence="4 5" key="1">
    <citation type="journal article" date="2021" name="Commun. Biol.">
        <title>The genome of Shorea leprosula (Dipterocarpaceae) highlights the ecological relevance of drought in aseasonal tropical rainforests.</title>
        <authorList>
            <person name="Ng K.K.S."/>
            <person name="Kobayashi M.J."/>
            <person name="Fawcett J.A."/>
            <person name="Hatakeyama M."/>
            <person name="Paape T."/>
            <person name="Ng C.H."/>
            <person name="Ang C.C."/>
            <person name="Tnah L.H."/>
            <person name="Lee C.T."/>
            <person name="Nishiyama T."/>
            <person name="Sese J."/>
            <person name="O'Brien M.J."/>
            <person name="Copetti D."/>
            <person name="Mohd Noor M.I."/>
            <person name="Ong R.C."/>
            <person name="Putra M."/>
            <person name="Sireger I.Z."/>
            <person name="Indrioko S."/>
            <person name="Kosugi Y."/>
            <person name="Izuno A."/>
            <person name="Isagi Y."/>
            <person name="Lee S.L."/>
            <person name="Shimizu K.K."/>
        </authorList>
    </citation>
    <scope>NUCLEOTIDE SEQUENCE [LARGE SCALE GENOMIC DNA]</scope>
    <source>
        <strain evidence="4">214</strain>
    </source>
</reference>
<evidence type="ECO:0000259" key="2">
    <source>
        <dbReference type="PROSITE" id="PS50918"/>
    </source>
</evidence>
<dbReference type="EMBL" id="BPVZ01000032">
    <property type="protein sequence ID" value="GKV10642.1"/>
    <property type="molecule type" value="Genomic_DNA"/>
</dbReference>
<sequence length="376" mass="42032">MEMESAKGLDSSRRVVPGMKRKAVCYAASPSRDTSTISPRSQRPGLSLSSQHVGKRRKLEGHNGSVQRCGYPSKRSLLHCYSSYKKSGVPQRIMYHEKGNWINFPQDVIASVRKDLDAKKPAIEFDVDDQHCVLDLLHMFQLDLKTGLRKPIAWIDEADKCFFPAVFTEGNKSLPCSKHEHRKGKESMLREIYNTNEIKLQLEIDINIADQSNLKECSGESSPIAKHIQIAQKPAGNQFVVEVEDSCNKKAVAKVDESVEEIQKIKTHVDSAEKLDTEEVRKMFLQGMSPYVGLDVVDIYGCSSGPSREAQLELFKKRIEITKKYRGDANVRYAWLASSKGQLPTIMMYGLCGASTSPSTYGIGVHLTAANCSNTR</sequence>
<name>A0AAV5JH19_9ROSI</name>
<dbReference type="PANTHER" id="PTHR32263">
    <property type="entry name" value="INACTIVE POLY [ADP-RIBOSE] POLYMERASE SRO4-RELATED"/>
    <property type="match status" value="1"/>
</dbReference>
<feature type="region of interest" description="Disordered" evidence="1">
    <location>
        <begin position="26"/>
        <end position="65"/>
    </location>
</feature>
<feature type="domain" description="WWE" evidence="2">
    <location>
        <begin position="79"/>
        <end position="154"/>
    </location>
</feature>
<dbReference type="InterPro" id="IPR012317">
    <property type="entry name" value="Poly(ADP-ribose)pol_cat_dom"/>
</dbReference>
<keyword evidence="5" id="KW-1185">Reference proteome</keyword>